<evidence type="ECO:0000256" key="3">
    <source>
        <dbReference type="ARBA" id="ARBA00022691"/>
    </source>
</evidence>
<evidence type="ECO:0000259" key="4">
    <source>
        <dbReference type="Pfam" id="PF13649"/>
    </source>
</evidence>
<comment type="caution">
    <text evidence="5">The sequence shown here is derived from an EMBL/GenBank/DDBJ whole genome shotgun (WGS) entry which is preliminary data.</text>
</comment>
<dbReference type="PANTHER" id="PTHR43464:SF19">
    <property type="entry name" value="UBIQUINONE BIOSYNTHESIS O-METHYLTRANSFERASE, MITOCHONDRIAL"/>
    <property type="match status" value="1"/>
</dbReference>
<keyword evidence="1" id="KW-0489">Methyltransferase</keyword>
<protein>
    <recommendedName>
        <fullName evidence="4">Methyltransferase domain-containing protein</fullName>
    </recommendedName>
</protein>
<evidence type="ECO:0000256" key="2">
    <source>
        <dbReference type="ARBA" id="ARBA00022679"/>
    </source>
</evidence>
<dbReference type="GO" id="GO:0032259">
    <property type="term" value="P:methylation"/>
    <property type="evidence" value="ECO:0007669"/>
    <property type="project" value="UniProtKB-KW"/>
</dbReference>
<dbReference type="SUPFAM" id="SSF53335">
    <property type="entry name" value="S-adenosyl-L-methionine-dependent methyltransferases"/>
    <property type="match status" value="1"/>
</dbReference>
<dbReference type="AlphaFoldDB" id="A0A2A5AYN2"/>
<proteinExistence type="predicted"/>
<dbReference type="InterPro" id="IPR041698">
    <property type="entry name" value="Methyltransf_25"/>
</dbReference>
<evidence type="ECO:0000313" key="5">
    <source>
        <dbReference type="EMBL" id="PCJ23946.1"/>
    </source>
</evidence>
<sequence>MQNYERVKSDSISAELYTKRKPRKHQAEMQMVVEAFQMLPTPKIETVLDAPCGVGRFSLWMLQQGFDVTAVDLGESAVKLTTELLEDNSLVANVGCQDIFNMQFGEQEFDVSFCFRLLHHFSEEKDQAALVAKLCRVTSGYVIISYISTYSTTTLRRKLRKRISGKAIKQNPISLTQLKTMFSSYNFKHLGSVKRSGLLHSLQLAVFARNG</sequence>
<dbReference type="PANTHER" id="PTHR43464">
    <property type="entry name" value="METHYLTRANSFERASE"/>
    <property type="match status" value="1"/>
</dbReference>
<keyword evidence="2" id="KW-0808">Transferase</keyword>
<dbReference type="GO" id="GO:0008168">
    <property type="term" value="F:methyltransferase activity"/>
    <property type="evidence" value="ECO:0007669"/>
    <property type="project" value="UniProtKB-KW"/>
</dbReference>
<dbReference type="Proteomes" id="UP000218327">
    <property type="component" value="Unassembled WGS sequence"/>
</dbReference>
<keyword evidence="3" id="KW-0949">S-adenosyl-L-methionine</keyword>
<gene>
    <name evidence="5" type="ORF">COA96_10690</name>
</gene>
<organism evidence="5 6">
    <name type="scientific">SAR86 cluster bacterium</name>
    <dbReference type="NCBI Taxonomy" id="2030880"/>
    <lineage>
        <taxon>Bacteria</taxon>
        <taxon>Pseudomonadati</taxon>
        <taxon>Pseudomonadota</taxon>
        <taxon>Gammaproteobacteria</taxon>
        <taxon>SAR86 cluster</taxon>
    </lineage>
</organism>
<accession>A0A2A5AYN2</accession>
<dbReference type="EMBL" id="NVVJ01000032">
    <property type="protein sequence ID" value="PCJ23946.1"/>
    <property type="molecule type" value="Genomic_DNA"/>
</dbReference>
<dbReference type="CDD" id="cd02440">
    <property type="entry name" value="AdoMet_MTases"/>
    <property type="match status" value="1"/>
</dbReference>
<dbReference type="Gene3D" id="3.40.50.150">
    <property type="entry name" value="Vaccinia Virus protein VP39"/>
    <property type="match status" value="1"/>
</dbReference>
<reference evidence="6" key="1">
    <citation type="submission" date="2017-08" db="EMBL/GenBank/DDBJ databases">
        <title>A dynamic microbial community with high functional redundancy inhabits the cold, oxic subseafloor aquifer.</title>
        <authorList>
            <person name="Tully B.J."/>
            <person name="Wheat C.G."/>
            <person name="Glazer B.T."/>
            <person name="Huber J.A."/>
        </authorList>
    </citation>
    <scope>NUCLEOTIDE SEQUENCE [LARGE SCALE GENOMIC DNA]</scope>
</reference>
<evidence type="ECO:0000256" key="1">
    <source>
        <dbReference type="ARBA" id="ARBA00022603"/>
    </source>
</evidence>
<evidence type="ECO:0000313" key="6">
    <source>
        <dbReference type="Proteomes" id="UP000218327"/>
    </source>
</evidence>
<dbReference type="InterPro" id="IPR029063">
    <property type="entry name" value="SAM-dependent_MTases_sf"/>
</dbReference>
<name>A0A2A5AYN2_9GAMM</name>
<dbReference type="Pfam" id="PF13649">
    <property type="entry name" value="Methyltransf_25"/>
    <property type="match status" value="1"/>
</dbReference>
<feature type="domain" description="Methyltransferase" evidence="4">
    <location>
        <begin position="47"/>
        <end position="138"/>
    </location>
</feature>